<evidence type="ECO:0000313" key="3">
    <source>
        <dbReference type="EMBL" id="PLS31734.1"/>
    </source>
</evidence>
<dbReference type="Proteomes" id="UP000235050">
    <property type="component" value="Unassembled WGS sequence"/>
</dbReference>
<accession>A0A2N5JC07</accession>
<proteinExistence type="predicted"/>
<keyword evidence="4" id="KW-1185">Reference proteome</keyword>
<dbReference type="Gene3D" id="2.60.40.3630">
    <property type="match status" value="1"/>
</dbReference>
<organism evidence="3 4">
    <name type="scientific">Bifidobacterium margollesii</name>
    <dbReference type="NCBI Taxonomy" id="2020964"/>
    <lineage>
        <taxon>Bacteria</taxon>
        <taxon>Bacillati</taxon>
        <taxon>Actinomycetota</taxon>
        <taxon>Actinomycetes</taxon>
        <taxon>Bifidobacteriales</taxon>
        <taxon>Bifidobacteriaceae</taxon>
        <taxon>Bifidobacterium</taxon>
    </lineage>
</organism>
<comment type="caution">
    <text evidence="3">The sequence shown here is derived from an EMBL/GenBank/DDBJ whole genome shotgun (WGS) entry which is preliminary data.</text>
</comment>
<sequence length="384" mass="42231">MGEMKNPVVNMDDSGSGKKGQVSQSTPLQTSNPTERIPDVSQQNVSQQTVSQAEIPVSASGMSDTQQSEPEYGQHAPTVQYQQMRQDPMYPQSNGYPQQQAPNQYPLQFSSQYSQPPAGKHAKTITLKVWQFVLSLVASAVVGFFVLLFIVAGVIEMTDESSSQASSQSTQQQQRQETENPKTAEKEKVTLESISVEYSGSTKAGTEINDMTTGISVTGEYSDGSTKTIAEGYKVKNPGKLEAGKTQKFTVIYEGREAEFSVTVEESDDQFKSSTQNIPFDELARNPQANTGKRVHLHGKVVQVIEDDTVSQYRVSVQQDDYGNWDSDHVIYVMYVRTSADSRILKNDIVDIWGTSQGTITYQSSLGGDITIPSVTARIMQVSQ</sequence>
<keyword evidence="2" id="KW-1133">Transmembrane helix</keyword>
<feature type="region of interest" description="Disordered" evidence="1">
    <location>
        <begin position="1"/>
        <end position="74"/>
    </location>
</feature>
<keyword evidence="2" id="KW-0812">Transmembrane</keyword>
<feature type="compositionally biased region" description="Low complexity" evidence="1">
    <location>
        <begin position="161"/>
        <end position="175"/>
    </location>
</feature>
<gene>
    <name evidence="3" type="ORF">Uis1B_0441</name>
</gene>
<dbReference type="AlphaFoldDB" id="A0A2N5JC07"/>
<dbReference type="OrthoDB" id="3240430at2"/>
<protein>
    <submittedName>
        <fullName evidence="3">TcdA-E operon negative regulator</fullName>
    </submittedName>
</protein>
<feature type="compositionally biased region" description="Basic and acidic residues" evidence="1">
    <location>
        <begin position="176"/>
        <end position="188"/>
    </location>
</feature>
<dbReference type="EMBL" id="NMWU01000006">
    <property type="protein sequence ID" value="PLS31734.1"/>
    <property type="molecule type" value="Genomic_DNA"/>
</dbReference>
<reference evidence="3 4" key="1">
    <citation type="submission" date="2017-07" db="EMBL/GenBank/DDBJ databases">
        <title>Bifidobacterium novel species.</title>
        <authorList>
            <person name="Lugli G.A."/>
            <person name="Milani C."/>
            <person name="Duranti S."/>
            <person name="Mangifesta M."/>
        </authorList>
    </citation>
    <scope>NUCLEOTIDE SEQUENCE [LARGE SCALE GENOMIC DNA]</scope>
    <source>
        <strain evidence="4">Uis1B</strain>
    </source>
</reference>
<name>A0A2N5JC07_9BIFI</name>
<dbReference type="RefSeq" id="WP_101615161.1">
    <property type="nucleotide sequence ID" value="NZ_NMWU01000006.1"/>
</dbReference>
<evidence type="ECO:0000256" key="1">
    <source>
        <dbReference type="SAM" id="MobiDB-lite"/>
    </source>
</evidence>
<feature type="compositionally biased region" description="Low complexity" evidence="1">
    <location>
        <begin position="40"/>
        <end position="52"/>
    </location>
</feature>
<keyword evidence="2" id="KW-0472">Membrane</keyword>
<evidence type="ECO:0000313" key="4">
    <source>
        <dbReference type="Proteomes" id="UP000235050"/>
    </source>
</evidence>
<feature type="compositionally biased region" description="Polar residues" evidence="1">
    <location>
        <begin position="60"/>
        <end position="69"/>
    </location>
</feature>
<feature type="transmembrane region" description="Helical" evidence="2">
    <location>
        <begin position="129"/>
        <end position="155"/>
    </location>
</feature>
<feature type="region of interest" description="Disordered" evidence="1">
    <location>
        <begin position="161"/>
        <end position="188"/>
    </location>
</feature>
<evidence type="ECO:0000256" key="2">
    <source>
        <dbReference type="SAM" id="Phobius"/>
    </source>
</evidence>